<dbReference type="AlphaFoldDB" id="A0A3B7MDZ4"/>
<comment type="similarity">
    <text evidence="2">Belongs to the GrpE family.</text>
</comment>
<evidence type="ECO:0000313" key="4">
    <source>
        <dbReference type="EMBL" id="AXY68102.1"/>
    </source>
</evidence>
<dbReference type="KEGG" id="tsq:D3A95_08295"/>
<dbReference type="Gene3D" id="2.30.22.10">
    <property type="entry name" value="Head domain of nucleotide exchange factor GrpE"/>
    <property type="match status" value="1"/>
</dbReference>
<dbReference type="SUPFAM" id="SSF51064">
    <property type="entry name" value="Head domain of nucleotide exchange factor GrpE"/>
    <property type="match status" value="1"/>
</dbReference>
<proteinExistence type="inferred from homology"/>
<dbReference type="EMBL" id="CP032152">
    <property type="protein sequence ID" value="AXY68102.1"/>
    <property type="molecule type" value="Genomic_DNA"/>
</dbReference>
<organism evidence="4 5">
    <name type="scientific">Thermosynechococcus sichuanensis E542</name>
    <dbReference type="NCBI Taxonomy" id="2016101"/>
    <lineage>
        <taxon>Bacteria</taxon>
        <taxon>Bacillati</taxon>
        <taxon>Cyanobacteriota</taxon>
        <taxon>Cyanophyceae</taxon>
        <taxon>Acaryochloridales</taxon>
        <taxon>Thermosynechococcaceae</taxon>
        <taxon>Thermosynechococcus</taxon>
        <taxon>Thermosynechococcus sichuanensis</taxon>
    </lineage>
</organism>
<dbReference type="GO" id="GO:0006457">
    <property type="term" value="P:protein folding"/>
    <property type="evidence" value="ECO:0007669"/>
    <property type="project" value="InterPro"/>
</dbReference>
<dbReference type="PANTHER" id="PTHR21237:SF23">
    <property type="entry name" value="GRPE PROTEIN HOMOLOG, MITOCHONDRIAL"/>
    <property type="match status" value="1"/>
</dbReference>
<keyword evidence="5" id="KW-1185">Reference proteome</keyword>
<name>A0A3B7MDZ4_9CYAN</name>
<dbReference type="PRINTS" id="PR00773">
    <property type="entry name" value="GRPEPROTEIN"/>
</dbReference>
<gene>
    <name evidence="4" type="primary">grpE</name>
    <name evidence="4" type="ORF">D3A95_08295</name>
</gene>
<dbReference type="GO" id="GO:0051087">
    <property type="term" value="F:protein-folding chaperone binding"/>
    <property type="evidence" value="ECO:0007669"/>
    <property type="project" value="InterPro"/>
</dbReference>
<sequence length="158" mass="18270">MESKKFLISEEQKKKLLASISQLMRENTQLSQNIRQINSSYNSKLGEFLLELLEIYDSLESLSEYLSANPDPPAGFLQRLPRNLTSIKNRFLAVLESQGVSECKLEEYQFNPNFCRAIDVIHDKSYPDNKVVKVLKKGYLVKDLVLRPYEVIVNKLNK</sequence>
<dbReference type="Proteomes" id="UP000261812">
    <property type="component" value="Chromosome"/>
</dbReference>
<accession>A0A3B7MDZ4</accession>
<protein>
    <submittedName>
        <fullName evidence="4">Nucleotide exchange factor GrpE</fullName>
    </submittedName>
</protein>
<dbReference type="InterPro" id="IPR009012">
    <property type="entry name" value="GrpE_head"/>
</dbReference>
<feature type="coiled-coil region" evidence="3">
    <location>
        <begin position="13"/>
        <end position="40"/>
    </location>
</feature>
<dbReference type="GO" id="GO:0051082">
    <property type="term" value="F:unfolded protein binding"/>
    <property type="evidence" value="ECO:0007669"/>
    <property type="project" value="TreeGrafter"/>
</dbReference>
<evidence type="ECO:0000256" key="2">
    <source>
        <dbReference type="RuleBase" id="RU004478"/>
    </source>
</evidence>
<dbReference type="PANTHER" id="PTHR21237">
    <property type="entry name" value="GRPE PROTEIN"/>
    <property type="match status" value="1"/>
</dbReference>
<dbReference type="GO" id="GO:0000774">
    <property type="term" value="F:adenyl-nucleotide exchange factor activity"/>
    <property type="evidence" value="ECO:0007669"/>
    <property type="project" value="InterPro"/>
</dbReference>
<evidence type="ECO:0000313" key="5">
    <source>
        <dbReference type="Proteomes" id="UP000261812"/>
    </source>
</evidence>
<keyword evidence="1" id="KW-0143">Chaperone</keyword>
<dbReference type="Pfam" id="PF01025">
    <property type="entry name" value="GrpE"/>
    <property type="match status" value="1"/>
</dbReference>
<dbReference type="RefSeq" id="WP_181494576.1">
    <property type="nucleotide sequence ID" value="NZ_CP032152.1"/>
</dbReference>
<reference evidence="5" key="1">
    <citation type="submission" date="2018-09" db="EMBL/GenBank/DDBJ databases">
        <title>Complete genome sequence of thermophilic cyanobacteria strain Thermosynechococcus elongatus PKUAC-SCTE542.</title>
        <authorList>
            <person name="Liang Y."/>
            <person name="Tang J."/>
            <person name="Daroch M."/>
        </authorList>
    </citation>
    <scope>NUCLEOTIDE SEQUENCE [LARGE SCALE GENOMIC DNA]</scope>
    <source>
        <strain evidence="5">E542</strain>
    </source>
</reference>
<dbReference type="InterPro" id="IPR000740">
    <property type="entry name" value="GrpE"/>
</dbReference>
<evidence type="ECO:0000256" key="3">
    <source>
        <dbReference type="SAM" id="Coils"/>
    </source>
</evidence>
<keyword evidence="3" id="KW-0175">Coiled coil</keyword>
<dbReference type="GO" id="GO:0042803">
    <property type="term" value="F:protein homodimerization activity"/>
    <property type="evidence" value="ECO:0007669"/>
    <property type="project" value="InterPro"/>
</dbReference>
<evidence type="ECO:0000256" key="1">
    <source>
        <dbReference type="ARBA" id="ARBA00023186"/>
    </source>
</evidence>